<reference evidence="1" key="1">
    <citation type="submission" date="2020-05" db="EMBL/GenBank/DDBJ databases">
        <authorList>
            <person name="Chiriac C."/>
            <person name="Salcher M."/>
            <person name="Ghai R."/>
            <person name="Kavagutti S V."/>
        </authorList>
    </citation>
    <scope>NUCLEOTIDE SEQUENCE</scope>
</reference>
<organism evidence="1">
    <name type="scientific">uncultured Caudovirales phage</name>
    <dbReference type="NCBI Taxonomy" id="2100421"/>
    <lineage>
        <taxon>Viruses</taxon>
        <taxon>Duplodnaviria</taxon>
        <taxon>Heunggongvirae</taxon>
        <taxon>Uroviricota</taxon>
        <taxon>Caudoviricetes</taxon>
        <taxon>Peduoviridae</taxon>
        <taxon>Maltschvirus</taxon>
        <taxon>Maltschvirus maltsch</taxon>
    </lineage>
</organism>
<name>A0A6J5QVH6_9CAUD</name>
<protein>
    <submittedName>
        <fullName evidence="1">Uncharacterized protein</fullName>
    </submittedName>
</protein>
<proteinExistence type="predicted"/>
<gene>
    <name evidence="1" type="ORF">UFOVP1167_21</name>
</gene>
<accession>A0A6J5QVH6</accession>
<evidence type="ECO:0000313" key="1">
    <source>
        <dbReference type="EMBL" id="CAB4187762.1"/>
    </source>
</evidence>
<dbReference type="EMBL" id="LR797113">
    <property type="protein sequence ID" value="CAB4187762.1"/>
    <property type="molecule type" value="Genomic_DNA"/>
</dbReference>
<sequence>MFDDAFLQSLSNVQKQIAEKGPNGTLFDPGDTSPLPVDHRLDIKIRAEGGFISQLSFKDRQRLRKVTKMVHMKHYPTEMISDYEADRIIEAMAPETMTYLIERKWEDIK</sequence>